<evidence type="ECO:0000313" key="4">
    <source>
        <dbReference type="WBParaSite" id="HNAJ_0000637101-mRNA-1"/>
    </source>
</evidence>
<feature type="region of interest" description="Disordered" evidence="1">
    <location>
        <begin position="44"/>
        <end position="106"/>
    </location>
</feature>
<keyword evidence="3" id="KW-1185">Reference proteome</keyword>
<proteinExistence type="predicted"/>
<reference evidence="2 3" key="2">
    <citation type="submission" date="2018-11" db="EMBL/GenBank/DDBJ databases">
        <authorList>
            <consortium name="Pathogen Informatics"/>
        </authorList>
    </citation>
    <scope>NUCLEOTIDE SEQUENCE [LARGE SCALE GENOMIC DNA]</scope>
</reference>
<evidence type="ECO:0000313" key="3">
    <source>
        <dbReference type="Proteomes" id="UP000278807"/>
    </source>
</evidence>
<gene>
    <name evidence="2" type="ORF">HNAJ_LOCUS6367</name>
</gene>
<feature type="compositionally biased region" description="Polar residues" evidence="1">
    <location>
        <begin position="84"/>
        <end position="96"/>
    </location>
</feature>
<sequence length="106" mass="12430">MPSLFFLKERTNEVMALRERAILAEERAEAQQREMARLYERLVESEKAASRISRSLSTERFEKERERYPSEMHSVPGSYRASAYSVSSGRYTTSRLRSPHREKELG</sequence>
<evidence type="ECO:0000313" key="2">
    <source>
        <dbReference type="EMBL" id="VDO02227.1"/>
    </source>
</evidence>
<dbReference type="EMBL" id="UZAE01006812">
    <property type="protein sequence ID" value="VDO02227.1"/>
    <property type="molecule type" value="Genomic_DNA"/>
</dbReference>
<name>A0A0R3TH30_RODNA</name>
<dbReference type="AlphaFoldDB" id="A0A0R3TH30"/>
<reference evidence="4" key="1">
    <citation type="submission" date="2017-02" db="UniProtKB">
        <authorList>
            <consortium name="WormBaseParasite"/>
        </authorList>
    </citation>
    <scope>IDENTIFICATION</scope>
</reference>
<organism evidence="4">
    <name type="scientific">Rodentolepis nana</name>
    <name type="common">Dwarf tapeworm</name>
    <name type="synonym">Hymenolepis nana</name>
    <dbReference type="NCBI Taxonomy" id="102285"/>
    <lineage>
        <taxon>Eukaryota</taxon>
        <taxon>Metazoa</taxon>
        <taxon>Spiralia</taxon>
        <taxon>Lophotrochozoa</taxon>
        <taxon>Platyhelminthes</taxon>
        <taxon>Cestoda</taxon>
        <taxon>Eucestoda</taxon>
        <taxon>Cyclophyllidea</taxon>
        <taxon>Hymenolepididae</taxon>
        <taxon>Rodentolepis</taxon>
    </lineage>
</organism>
<dbReference type="WBParaSite" id="HNAJ_0000637101-mRNA-1">
    <property type="protein sequence ID" value="HNAJ_0000637101-mRNA-1"/>
    <property type="gene ID" value="HNAJ_0000637101"/>
</dbReference>
<feature type="compositionally biased region" description="Basic and acidic residues" evidence="1">
    <location>
        <begin position="57"/>
        <end position="70"/>
    </location>
</feature>
<dbReference type="STRING" id="102285.A0A0R3TH30"/>
<dbReference type="Proteomes" id="UP000278807">
    <property type="component" value="Unassembled WGS sequence"/>
</dbReference>
<protein>
    <submittedName>
        <fullName evidence="4">CCDC50_N domain-containing protein</fullName>
    </submittedName>
</protein>
<dbReference type="OrthoDB" id="10254663at2759"/>
<evidence type="ECO:0000256" key="1">
    <source>
        <dbReference type="SAM" id="MobiDB-lite"/>
    </source>
</evidence>
<accession>A0A0R3TH30</accession>